<keyword evidence="1" id="KW-1133">Transmembrane helix</keyword>
<name>A0A2H6NAN1_9SAUR</name>
<keyword evidence="1" id="KW-0472">Membrane</keyword>
<dbReference type="EMBL" id="IACI01065080">
    <property type="protein sequence ID" value="LAA26200.1"/>
    <property type="molecule type" value="Transcribed_RNA"/>
</dbReference>
<sequence>MRQSKKPNFAPLKNSIGILIGNIVDRTRLRKSIEMMLSLLNLLCSFFIVLAQKTLFFDFTLGSIYFSQTGVPPPKCVFKKRILLIPSVNSYELVQPSMSTTSLLDAFQ</sequence>
<evidence type="ECO:0000313" key="2">
    <source>
        <dbReference type="EMBL" id="LAA26200.1"/>
    </source>
</evidence>
<evidence type="ECO:0000256" key="1">
    <source>
        <dbReference type="SAM" id="Phobius"/>
    </source>
</evidence>
<feature type="transmembrane region" description="Helical" evidence="1">
    <location>
        <begin position="36"/>
        <end position="57"/>
    </location>
</feature>
<accession>A0A2H6NAN1</accession>
<keyword evidence="1" id="KW-0812">Transmembrane</keyword>
<reference evidence="2" key="2">
    <citation type="submission" date="2017-12" db="EMBL/GenBank/DDBJ databases">
        <title>Coralsnake Venomics: Analyses of Venom Gland Transcriptomes and Proteomes of Six Brazilian Taxa.</title>
        <authorList>
            <person name="Aird S.D."/>
            <person name="Jorge da Silva N."/>
            <person name="Qiu L."/>
            <person name="Villar-Briones A."/>
            <person name="Aparecida-Saddi V."/>
            <person name="Campos-Telles M.P."/>
            <person name="Grau M."/>
            <person name="Mikheyev A.S."/>
        </authorList>
    </citation>
    <scope>NUCLEOTIDE SEQUENCE</scope>
    <source>
        <tissue evidence="2">Venom_gland</tissue>
    </source>
</reference>
<protein>
    <submittedName>
        <fullName evidence="2">Uncharacterized protein</fullName>
    </submittedName>
</protein>
<dbReference type="AlphaFoldDB" id="A0A2H6NAN1"/>
<proteinExistence type="predicted"/>
<organism evidence="2">
    <name type="scientific">Micrurus carvalhoi</name>
    <dbReference type="NCBI Taxonomy" id="3147026"/>
    <lineage>
        <taxon>Eukaryota</taxon>
        <taxon>Metazoa</taxon>
        <taxon>Chordata</taxon>
        <taxon>Craniata</taxon>
        <taxon>Vertebrata</taxon>
        <taxon>Euteleostomi</taxon>
        <taxon>Lepidosauria</taxon>
        <taxon>Squamata</taxon>
        <taxon>Bifurcata</taxon>
        <taxon>Unidentata</taxon>
        <taxon>Episquamata</taxon>
        <taxon>Toxicofera</taxon>
        <taxon>Serpentes</taxon>
        <taxon>Colubroidea</taxon>
        <taxon>Elapidae</taxon>
        <taxon>Elapinae</taxon>
        <taxon>Micrurus</taxon>
    </lineage>
</organism>
<reference evidence="2" key="1">
    <citation type="submission" date="2017-07" db="EMBL/GenBank/DDBJ databases">
        <authorList>
            <person name="Mikheyev A."/>
            <person name="Grau M."/>
        </authorList>
    </citation>
    <scope>NUCLEOTIDE SEQUENCE</scope>
    <source>
        <tissue evidence="2">Venom_gland</tissue>
    </source>
</reference>